<accession>A0ABW1LK05</accession>
<keyword evidence="12" id="KW-1185">Reference proteome</keyword>
<keyword evidence="4 9" id="KW-0812">Transmembrane</keyword>
<dbReference type="InterPro" id="IPR011712">
    <property type="entry name" value="Sig_transdc_His_kin_sub3_dim/P"/>
</dbReference>
<dbReference type="Pfam" id="PF07730">
    <property type="entry name" value="HisKA_3"/>
    <property type="match status" value="1"/>
</dbReference>
<feature type="transmembrane region" description="Helical" evidence="9">
    <location>
        <begin position="24"/>
        <end position="42"/>
    </location>
</feature>
<evidence type="ECO:0000256" key="1">
    <source>
        <dbReference type="ARBA" id="ARBA00004651"/>
    </source>
</evidence>
<dbReference type="SUPFAM" id="SSF55874">
    <property type="entry name" value="ATPase domain of HSP90 chaperone/DNA topoisomerase II/histidine kinase"/>
    <property type="match status" value="1"/>
</dbReference>
<name>A0ABW1LK05_9ACTN</name>
<evidence type="ECO:0000256" key="3">
    <source>
        <dbReference type="ARBA" id="ARBA00022679"/>
    </source>
</evidence>
<keyword evidence="3" id="KW-0808">Transferase</keyword>
<evidence type="ECO:0000259" key="10">
    <source>
        <dbReference type="SMART" id="SM00387"/>
    </source>
</evidence>
<evidence type="ECO:0000256" key="7">
    <source>
        <dbReference type="ARBA" id="ARBA00023012"/>
    </source>
</evidence>
<dbReference type="Proteomes" id="UP001596135">
    <property type="component" value="Unassembled WGS sequence"/>
</dbReference>
<dbReference type="Gene3D" id="3.30.565.10">
    <property type="entry name" value="Histidine kinase-like ATPase, C-terminal domain"/>
    <property type="match status" value="1"/>
</dbReference>
<evidence type="ECO:0000256" key="6">
    <source>
        <dbReference type="ARBA" id="ARBA00022989"/>
    </source>
</evidence>
<gene>
    <name evidence="11" type="ORF">ACFPYL_10700</name>
</gene>
<dbReference type="RefSeq" id="WP_379153689.1">
    <property type="nucleotide sequence ID" value="NZ_JBHSRJ010000004.1"/>
</dbReference>
<dbReference type="SMART" id="SM00387">
    <property type="entry name" value="HATPase_c"/>
    <property type="match status" value="1"/>
</dbReference>
<sequence length="545" mass="56719">MNRRSRRVSRAGSELTAAQRRRRGLAGIARVFGLVAVLAPAVSSQEGVVLLGVGTVGLIWAVTQVAEHRMVRGVFAVEVVSAAAVGLVCAVTCNLAEVSGPGILGVLAIPPVTAAILRGAQAGMFVLGAAFAVFVTVACLADAMTIQLASTTFTWLLTGIGFGLIGAALHSTLLGSDQLAAHRTAQSLIHQLASVSDRLGSPLEPEVLGTDLLNRLSASLSDADLPARGLMLQAPNDGELVWVAGASAGSSADLALRAVARARPAVTGHSFAVPLLSDGRVIAVASGHLSPTVDRIALGERLQRLGTGLEDQAVVLETALLFTRFRNTATVAERRRLAREIHDGVAQDLASVGYLLDAINGHPDPLEQAQLLDQLRGFLGAVLSDLRRALVELRTDTGPGQSLGAALEDMARHVQTLTGIAFHVRVDEQGARLRPEVESELLRIGQEAITNAVRHSGGSNVWVTCRVAAPYAEVTVSDDGTGLGAARADSHGLQIMRERARLIGAELLLTSRPGGGVVLRVRAPGALGINDLDSGTESQTGRVPA</sequence>
<dbReference type="Pfam" id="PF02518">
    <property type="entry name" value="HATPase_c"/>
    <property type="match status" value="1"/>
</dbReference>
<dbReference type="PANTHER" id="PTHR24421">
    <property type="entry name" value="NITRATE/NITRITE SENSOR PROTEIN NARX-RELATED"/>
    <property type="match status" value="1"/>
</dbReference>
<dbReference type="InterPro" id="IPR050482">
    <property type="entry name" value="Sensor_HK_TwoCompSys"/>
</dbReference>
<proteinExistence type="predicted"/>
<keyword evidence="7" id="KW-0902">Two-component regulatory system</keyword>
<feature type="transmembrane region" description="Helical" evidence="9">
    <location>
        <begin position="152"/>
        <end position="174"/>
    </location>
</feature>
<keyword evidence="8 9" id="KW-0472">Membrane</keyword>
<feature type="transmembrane region" description="Helical" evidence="9">
    <location>
        <begin position="48"/>
        <end position="66"/>
    </location>
</feature>
<dbReference type="CDD" id="cd16917">
    <property type="entry name" value="HATPase_UhpB-NarQ-NarX-like"/>
    <property type="match status" value="1"/>
</dbReference>
<evidence type="ECO:0000256" key="2">
    <source>
        <dbReference type="ARBA" id="ARBA00022475"/>
    </source>
</evidence>
<evidence type="ECO:0000256" key="5">
    <source>
        <dbReference type="ARBA" id="ARBA00022777"/>
    </source>
</evidence>
<feature type="transmembrane region" description="Helical" evidence="9">
    <location>
        <begin position="124"/>
        <end position="146"/>
    </location>
</feature>
<dbReference type="InterPro" id="IPR003594">
    <property type="entry name" value="HATPase_dom"/>
</dbReference>
<keyword evidence="6 9" id="KW-1133">Transmembrane helix</keyword>
<dbReference type="Gene3D" id="1.20.5.1930">
    <property type="match status" value="1"/>
</dbReference>
<dbReference type="GO" id="GO:0016301">
    <property type="term" value="F:kinase activity"/>
    <property type="evidence" value="ECO:0007669"/>
    <property type="project" value="UniProtKB-KW"/>
</dbReference>
<evidence type="ECO:0000256" key="4">
    <source>
        <dbReference type="ARBA" id="ARBA00022692"/>
    </source>
</evidence>
<dbReference type="PANTHER" id="PTHR24421:SF37">
    <property type="entry name" value="SENSOR HISTIDINE KINASE NARS"/>
    <property type="match status" value="1"/>
</dbReference>
<evidence type="ECO:0000256" key="8">
    <source>
        <dbReference type="ARBA" id="ARBA00023136"/>
    </source>
</evidence>
<keyword evidence="5 11" id="KW-0418">Kinase</keyword>
<comment type="caution">
    <text evidence="11">The sequence shown here is derived from an EMBL/GenBank/DDBJ whole genome shotgun (WGS) entry which is preliminary data.</text>
</comment>
<evidence type="ECO:0000256" key="9">
    <source>
        <dbReference type="SAM" id="Phobius"/>
    </source>
</evidence>
<protein>
    <submittedName>
        <fullName evidence="11">Sensor histidine kinase</fullName>
    </submittedName>
</protein>
<dbReference type="InterPro" id="IPR036890">
    <property type="entry name" value="HATPase_C_sf"/>
</dbReference>
<evidence type="ECO:0000313" key="11">
    <source>
        <dbReference type="EMBL" id="MFC6043547.1"/>
    </source>
</evidence>
<organism evidence="11 12">
    <name type="scientific">Nocardioides hankookensis</name>
    <dbReference type="NCBI Taxonomy" id="443157"/>
    <lineage>
        <taxon>Bacteria</taxon>
        <taxon>Bacillati</taxon>
        <taxon>Actinomycetota</taxon>
        <taxon>Actinomycetes</taxon>
        <taxon>Propionibacteriales</taxon>
        <taxon>Nocardioidaceae</taxon>
        <taxon>Nocardioides</taxon>
    </lineage>
</organism>
<dbReference type="EMBL" id="JBHSRJ010000004">
    <property type="protein sequence ID" value="MFC6043547.1"/>
    <property type="molecule type" value="Genomic_DNA"/>
</dbReference>
<keyword evidence="2" id="KW-1003">Cell membrane</keyword>
<feature type="domain" description="Histidine kinase/HSP90-like ATPase" evidence="10">
    <location>
        <begin position="436"/>
        <end position="527"/>
    </location>
</feature>
<evidence type="ECO:0000313" key="12">
    <source>
        <dbReference type="Proteomes" id="UP001596135"/>
    </source>
</evidence>
<reference evidence="12" key="1">
    <citation type="journal article" date="2019" name="Int. J. Syst. Evol. Microbiol.">
        <title>The Global Catalogue of Microorganisms (GCM) 10K type strain sequencing project: providing services to taxonomists for standard genome sequencing and annotation.</title>
        <authorList>
            <consortium name="The Broad Institute Genomics Platform"/>
            <consortium name="The Broad Institute Genome Sequencing Center for Infectious Disease"/>
            <person name="Wu L."/>
            <person name="Ma J."/>
        </authorList>
    </citation>
    <scope>NUCLEOTIDE SEQUENCE [LARGE SCALE GENOMIC DNA]</scope>
    <source>
        <strain evidence="12">CCUG 54522</strain>
    </source>
</reference>
<comment type="subcellular location">
    <subcellularLocation>
        <location evidence="1">Cell membrane</location>
        <topology evidence="1">Multi-pass membrane protein</topology>
    </subcellularLocation>
</comment>